<dbReference type="Proteomes" id="UP000010473">
    <property type="component" value="Plasmid pSTA7437.01"/>
</dbReference>
<dbReference type="SUPFAM" id="SSF50800">
    <property type="entry name" value="PK beta-barrel domain-like"/>
    <property type="match status" value="1"/>
</dbReference>
<dbReference type="GO" id="GO:0003824">
    <property type="term" value="F:catalytic activity"/>
    <property type="evidence" value="ECO:0007669"/>
    <property type="project" value="InterPro"/>
</dbReference>
<dbReference type="InterPro" id="IPR052353">
    <property type="entry name" value="Benzoxazolinone_Detox_Enz"/>
</dbReference>
<dbReference type="PATRIC" id="fig|111780.3.peg.4854"/>
<dbReference type="GO" id="GO:0030170">
    <property type="term" value="F:pyridoxal phosphate binding"/>
    <property type="evidence" value="ECO:0007669"/>
    <property type="project" value="InterPro"/>
</dbReference>
<dbReference type="Pfam" id="PF03473">
    <property type="entry name" value="MOSC"/>
    <property type="match status" value="1"/>
</dbReference>
<accession>K9Y078</accession>
<dbReference type="HOGENOM" id="CLU_082566_1_1_3"/>
<evidence type="ECO:0000313" key="2">
    <source>
        <dbReference type="EMBL" id="AFZ38148.1"/>
    </source>
</evidence>
<dbReference type="PROSITE" id="PS51340">
    <property type="entry name" value="MOSC"/>
    <property type="match status" value="1"/>
</dbReference>
<dbReference type="InterPro" id="IPR005302">
    <property type="entry name" value="MoCF_Sase_C"/>
</dbReference>
<reference evidence="3" key="1">
    <citation type="journal article" date="2013" name="Proc. Natl. Acad. Sci. U.S.A.">
        <title>Improving the coverage of the cyanobacterial phylum using diversity-driven genome sequencing.</title>
        <authorList>
            <person name="Shih P.M."/>
            <person name="Wu D."/>
            <person name="Latifi A."/>
            <person name="Axen S.D."/>
            <person name="Fewer D.P."/>
            <person name="Talla E."/>
            <person name="Calteau A."/>
            <person name="Cai F."/>
            <person name="Tandeau de Marsac N."/>
            <person name="Rippka R."/>
            <person name="Herdman M."/>
            <person name="Sivonen K."/>
            <person name="Coursin T."/>
            <person name="Laurent T."/>
            <person name="Goodwin L."/>
            <person name="Nolan M."/>
            <person name="Davenport K.W."/>
            <person name="Han C.S."/>
            <person name="Rubin E.M."/>
            <person name="Eisen J.A."/>
            <person name="Woyke T."/>
            <person name="Gugger M."/>
            <person name="Kerfeld C.A."/>
        </authorList>
    </citation>
    <scope>NUCLEOTIDE SEQUENCE [LARGE SCALE GENOMIC DNA]</scope>
    <source>
        <strain evidence="3">ATCC 29371 / PCC 7437</strain>
        <plasmid evidence="3">Plasmid pSTA7437.01</plasmid>
    </source>
</reference>
<feature type="domain" description="MOSC" evidence="1">
    <location>
        <begin position="37"/>
        <end position="172"/>
    </location>
</feature>
<keyword evidence="3" id="KW-1185">Reference proteome</keyword>
<dbReference type="Gene3D" id="2.40.33.20">
    <property type="entry name" value="PK beta-barrel domain-like"/>
    <property type="match status" value="1"/>
</dbReference>
<dbReference type="Pfam" id="PF03475">
    <property type="entry name" value="YiiM_3-alpha"/>
    <property type="match status" value="1"/>
</dbReference>
<dbReference type="InterPro" id="IPR005163">
    <property type="entry name" value="Tri_helical_YiiM-like"/>
</dbReference>
<evidence type="ECO:0000259" key="1">
    <source>
        <dbReference type="PROSITE" id="PS51340"/>
    </source>
</evidence>
<dbReference type="OrthoDB" id="9786134at2"/>
<name>K9Y078_STAC7</name>
<dbReference type="AlphaFoldDB" id="K9Y078"/>
<evidence type="ECO:0000313" key="3">
    <source>
        <dbReference type="Proteomes" id="UP000010473"/>
    </source>
</evidence>
<proteinExistence type="predicted"/>
<organism evidence="2 3">
    <name type="scientific">Stanieria cyanosphaera (strain ATCC 29371 / PCC 7437)</name>
    <dbReference type="NCBI Taxonomy" id="111780"/>
    <lineage>
        <taxon>Bacteria</taxon>
        <taxon>Bacillati</taxon>
        <taxon>Cyanobacteriota</taxon>
        <taxon>Cyanophyceae</taxon>
        <taxon>Pleurocapsales</taxon>
        <taxon>Dermocarpellaceae</taxon>
        <taxon>Stanieria</taxon>
    </lineage>
</organism>
<dbReference type="EMBL" id="CP003654">
    <property type="protein sequence ID" value="AFZ38148.1"/>
    <property type="molecule type" value="Genomic_DNA"/>
</dbReference>
<keyword evidence="2" id="KW-0614">Plasmid</keyword>
<dbReference type="PANTHER" id="PTHR30212:SF2">
    <property type="entry name" value="PROTEIN YIIM"/>
    <property type="match status" value="1"/>
</dbReference>
<dbReference type="GO" id="GO:0030151">
    <property type="term" value="F:molybdenum ion binding"/>
    <property type="evidence" value="ECO:0007669"/>
    <property type="project" value="InterPro"/>
</dbReference>
<dbReference type="PANTHER" id="PTHR30212">
    <property type="entry name" value="PROTEIN YIIM"/>
    <property type="match status" value="1"/>
</dbReference>
<sequence>MTTPQVITIQVGLPQAFGIKGASNPMDRPWTTGFFKTPIEGKIWLGSTNLVGDGQADLKNHGGVEKAILAYAAEHYPIWRKNLQLPDLPHGAFGENLTIVSQTESSVCIGDVYNLGEAKIQVSQPRQPCWKLSRRWRIRDLALQVQQNGRIGWYFRVLKEGNIEPNLPLILQDRPYPQWTIARANQIMHQEQNDRESAGELAVCPLLSSKWQQTLSRSAKKSLNSDPASRLWDKN</sequence>
<dbReference type="InterPro" id="IPR011037">
    <property type="entry name" value="Pyrv_Knase-like_insert_dom_sf"/>
</dbReference>
<dbReference type="KEGG" id="scs:Sta7437_4698"/>
<gene>
    <name evidence="2" type="ordered locus">Sta7437_4698</name>
</gene>
<dbReference type="RefSeq" id="WP_015212054.1">
    <property type="nucleotide sequence ID" value="NC_019765.1"/>
</dbReference>
<geneLocation type="plasmid" evidence="2 3">
    <name>pSTA7437.01</name>
</geneLocation>
<protein>
    <submittedName>
        <fullName evidence="2">MOSC domain containing protein</fullName>
    </submittedName>
</protein>